<dbReference type="GO" id="GO:0046961">
    <property type="term" value="F:proton-transporting ATPase activity, rotational mechanism"/>
    <property type="evidence" value="ECO:0007669"/>
    <property type="project" value="TreeGrafter"/>
</dbReference>
<dbReference type="CDD" id="cd06503">
    <property type="entry name" value="ATP-synt_Fo_b"/>
    <property type="match status" value="1"/>
</dbReference>
<evidence type="ECO:0000256" key="9">
    <source>
        <dbReference type="ARBA" id="ARBA00023310"/>
    </source>
</evidence>
<keyword evidence="6 14" id="KW-1133">Transmembrane helix</keyword>
<evidence type="ECO:0000256" key="10">
    <source>
        <dbReference type="ARBA" id="ARBA00025198"/>
    </source>
</evidence>
<comment type="function">
    <text evidence="10">F(1)F(0) ATP synthase produces ATP from ADP in the presence of a proton or sodium gradient. F-type ATPases consist of two structural domains, F(1) containing the extramembraneous catalytic core and F(0) containing the membrane proton channel, linked together by a central stalk and a peripheral stalk. During catalysis, ATP synthesis in the catalytic domain of F(1) is coupled via a rotary mechanism of the central stalk subunits to proton translocation.</text>
</comment>
<comment type="caution">
    <text evidence="15">The sequence shown here is derived from an EMBL/GenBank/DDBJ whole genome shotgun (WGS) entry which is preliminary data.</text>
</comment>
<dbReference type="EMBL" id="PKHU01000006">
    <property type="protein sequence ID" value="PKZ28810.1"/>
    <property type="molecule type" value="Genomic_DNA"/>
</dbReference>
<dbReference type="InterPro" id="IPR002146">
    <property type="entry name" value="ATP_synth_b/b'su_bac/chlpt"/>
</dbReference>
<comment type="function">
    <text evidence="11">Component of the F(0) channel, it forms part of the peripheral stalk, linking F(1) to F(0). The b'-subunit is a diverged and duplicated form of b found in plants and photosynthetic bacteria.</text>
</comment>
<comment type="similarity">
    <text evidence="1 13">Belongs to the ATPase B chain family.</text>
</comment>
<keyword evidence="8 14" id="KW-0472">Membrane</keyword>
<keyword evidence="3 13" id="KW-0138">CF(0)</keyword>
<evidence type="ECO:0000256" key="4">
    <source>
        <dbReference type="ARBA" id="ARBA00022692"/>
    </source>
</evidence>
<evidence type="ECO:0000256" key="12">
    <source>
        <dbReference type="ARBA" id="ARBA00037847"/>
    </source>
</evidence>
<dbReference type="GO" id="GO:0012505">
    <property type="term" value="C:endomembrane system"/>
    <property type="evidence" value="ECO:0007669"/>
    <property type="project" value="UniProtKB-SubCell"/>
</dbReference>
<evidence type="ECO:0000256" key="5">
    <source>
        <dbReference type="ARBA" id="ARBA00022781"/>
    </source>
</evidence>
<feature type="transmembrane region" description="Helical" evidence="14">
    <location>
        <begin position="6"/>
        <end position="23"/>
    </location>
</feature>
<comment type="subcellular location">
    <subcellularLocation>
        <location evidence="12">Endomembrane system</location>
        <topology evidence="12">Single-pass membrane protein</topology>
    </subcellularLocation>
</comment>
<keyword evidence="4 13" id="KW-0812">Transmembrane</keyword>
<dbReference type="NCBIfam" id="NF006293">
    <property type="entry name" value="PRK08476.1"/>
    <property type="match status" value="1"/>
</dbReference>
<evidence type="ECO:0000256" key="6">
    <source>
        <dbReference type="ARBA" id="ARBA00022989"/>
    </source>
</evidence>
<evidence type="ECO:0000313" key="16">
    <source>
        <dbReference type="Proteomes" id="UP000234639"/>
    </source>
</evidence>
<keyword evidence="7 13" id="KW-0406">Ion transport</keyword>
<dbReference type="Pfam" id="PF00430">
    <property type="entry name" value="ATP-synt_B"/>
    <property type="match status" value="1"/>
</dbReference>
<evidence type="ECO:0000256" key="13">
    <source>
        <dbReference type="RuleBase" id="RU003848"/>
    </source>
</evidence>
<keyword evidence="9" id="KW-0066">ATP synthesis</keyword>
<evidence type="ECO:0000256" key="11">
    <source>
        <dbReference type="ARBA" id="ARBA00025614"/>
    </source>
</evidence>
<keyword evidence="5 13" id="KW-0375">Hydrogen ion transport</keyword>
<keyword evidence="2 13" id="KW-0813">Transport</keyword>
<gene>
    <name evidence="15" type="ORF">CYJ41_06815</name>
</gene>
<dbReference type="AlphaFoldDB" id="A0A2I1N8U5"/>
<dbReference type="PANTHER" id="PTHR33445">
    <property type="entry name" value="ATP SYNTHASE SUBUNIT B', CHLOROPLASTIC"/>
    <property type="match status" value="1"/>
</dbReference>
<evidence type="ECO:0000256" key="3">
    <source>
        <dbReference type="ARBA" id="ARBA00022547"/>
    </source>
</evidence>
<dbReference type="PANTHER" id="PTHR33445:SF2">
    <property type="entry name" value="ATP SYNTHASE SUBUNIT B', CHLOROPLASTIC"/>
    <property type="match status" value="1"/>
</dbReference>
<dbReference type="Proteomes" id="UP000234639">
    <property type="component" value="Unassembled WGS sequence"/>
</dbReference>
<evidence type="ECO:0008006" key="17">
    <source>
        <dbReference type="Google" id="ProtNLM"/>
    </source>
</evidence>
<dbReference type="GO" id="GO:0015986">
    <property type="term" value="P:proton motive force-driven ATP synthesis"/>
    <property type="evidence" value="ECO:0007669"/>
    <property type="project" value="InterPro"/>
</dbReference>
<dbReference type="GO" id="GO:0045259">
    <property type="term" value="C:proton-transporting ATP synthase complex"/>
    <property type="evidence" value="ECO:0007669"/>
    <property type="project" value="UniProtKB-KW"/>
</dbReference>
<organism evidence="15 16">
    <name type="scientific">Campylobacter ureolyticus</name>
    <dbReference type="NCBI Taxonomy" id="827"/>
    <lineage>
        <taxon>Bacteria</taxon>
        <taxon>Pseudomonadati</taxon>
        <taxon>Campylobacterota</taxon>
        <taxon>Epsilonproteobacteria</taxon>
        <taxon>Campylobacterales</taxon>
        <taxon>Campylobacteraceae</taxon>
        <taxon>Campylobacter</taxon>
    </lineage>
</organism>
<dbReference type="RefSeq" id="WP_101637511.1">
    <property type="nucleotide sequence ID" value="NZ_JANQCS010000002.1"/>
</dbReference>
<evidence type="ECO:0000256" key="7">
    <source>
        <dbReference type="ARBA" id="ARBA00023065"/>
    </source>
</evidence>
<proteinExistence type="inferred from homology"/>
<evidence type="ECO:0000256" key="1">
    <source>
        <dbReference type="ARBA" id="ARBA00005513"/>
    </source>
</evidence>
<evidence type="ECO:0000256" key="8">
    <source>
        <dbReference type="ARBA" id="ARBA00023136"/>
    </source>
</evidence>
<evidence type="ECO:0000256" key="2">
    <source>
        <dbReference type="ARBA" id="ARBA00022448"/>
    </source>
</evidence>
<evidence type="ECO:0000313" key="15">
    <source>
        <dbReference type="EMBL" id="PKZ28810.1"/>
    </source>
</evidence>
<protein>
    <recommendedName>
        <fullName evidence="17">F0F1 ATP synthase subunit B</fullName>
    </recommendedName>
</protein>
<sequence>MIEISVFAYIFTIVVFIGLIGYLNRRLYQPMLNFMDARDAAIQKDEKLANQNLADVGSEALEIENILSKARDEAAKIREAGLSEIESENSKKIEEKTTSLENDLASYLQDLSKQKDEIKKALEKQIPDFKAGIKEKLARI</sequence>
<reference evidence="15 16" key="1">
    <citation type="submission" date="2017-12" db="EMBL/GenBank/DDBJ databases">
        <title>Phylogenetic diversity of female urinary microbiome.</title>
        <authorList>
            <person name="Thomas-White K."/>
            <person name="Wolfe A.J."/>
        </authorList>
    </citation>
    <scope>NUCLEOTIDE SEQUENCE [LARGE SCALE GENOMIC DNA]</scope>
    <source>
        <strain evidence="15 16">UMB0112</strain>
    </source>
</reference>
<name>A0A2I1N8U5_9BACT</name>
<evidence type="ECO:0000256" key="14">
    <source>
        <dbReference type="SAM" id="Phobius"/>
    </source>
</evidence>
<accession>A0A2I1N8U5</accession>
<dbReference type="InterPro" id="IPR050059">
    <property type="entry name" value="ATP_synthase_B_chain"/>
</dbReference>